<evidence type="ECO:0000256" key="1">
    <source>
        <dbReference type="SAM" id="SignalP"/>
    </source>
</evidence>
<feature type="signal peptide" evidence="1">
    <location>
        <begin position="1"/>
        <end position="18"/>
    </location>
</feature>
<dbReference type="EMBL" id="JAKWBL010000001">
    <property type="protein sequence ID" value="MCH5597570.1"/>
    <property type="molecule type" value="Genomic_DNA"/>
</dbReference>
<protein>
    <submittedName>
        <fullName evidence="2">Carboxypeptidase-like regulatory domain-containing protein</fullName>
    </submittedName>
</protein>
<dbReference type="Proteomes" id="UP001202248">
    <property type="component" value="Unassembled WGS sequence"/>
</dbReference>
<dbReference type="Gene3D" id="2.60.40.1120">
    <property type="entry name" value="Carboxypeptidase-like, regulatory domain"/>
    <property type="match status" value="1"/>
</dbReference>
<dbReference type="RefSeq" id="WP_240826949.1">
    <property type="nucleotide sequence ID" value="NZ_JAKWBL010000001.1"/>
</dbReference>
<sequence>MLFYAFLFVSFLCSSGQADNKIKVTGTISDSSGAALAGVSVSIKNNIASGTQTNTDGQYILEAPRGSVLVYSFVGYGDEERTVDVTDSALVINVVLFSKGAEMDEVVTVAYGTQKKEN</sequence>
<feature type="chain" id="PRO_5046978347" evidence="1">
    <location>
        <begin position="19"/>
        <end position="118"/>
    </location>
</feature>
<organism evidence="2 3">
    <name type="scientific">Niabella ginsengisoli</name>
    <dbReference type="NCBI Taxonomy" id="522298"/>
    <lineage>
        <taxon>Bacteria</taxon>
        <taxon>Pseudomonadati</taxon>
        <taxon>Bacteroidota</taxon>
        <taxon>Chitinophagia</taxon>
        <taxon>Chitinophagales</taxon>
        <taxon>Chitinophagaceae</taxon>
        <taxon>Niabella</taxon>
    </lineage>
</organism>
<reference evidence="2 3" key="1">
    <citation type="submission" date="2022-02" db="EMBL/GenBank/DDBJ databases">
        <authorList>
            <person name="Min J."/>
        </authorList>
    </citation>
    <scope>NUCLEOTIDE SEQUENCE [LARGE SCALE GENOMIC DNA]</scope>
    <source>
        <strain evidence="2 3">GR10-1</strain>
    </source>
</reference>
<dbReference type="InterPro" id="IPR008969">
    <property type="entry name" value="CarboxyPept-like_regulatory"/>
</dbReference>
<gene>
    <name evidence="2" type="ORF">MKP09_06445</name>
</gene>
<name>A0ABS9SGV4_9BACT</name>
<evidence type="ECO:0000313" key="2">
    <source>
        <dbReference type="EMBL" id="MCH5597570.1"/>
    </source>
</evidence>
<proteinExistence type="predicted"/>
<dbReference type="SUPFAM" id="SSF49464">
    <property type="entry name" value="Carboxypeptidase regulatory domain-like"/>
    <property type="match status" value="1"/>
</dbReference>
<comment type="caution">
    <text evidence="2">The sequence shown here is derived from an EMBL/GenBank/DDBJ whole genome shotgun (WGS) entry which is preliminary data.</text>
</comment>
<accession>A0ABS9SGV4</accession>
<keyword evidence="1" id="KW-0732">Signal</keyword>
<dbReference type="Pfam" id="PF13715">
    <property type="entry name" value="CarbopepD_reg_2"/>
    <property type="match status" value="1"/>
</dbReference>
<keyword evidence="3" id="KW-1185">Reference proteome</keyword>
<evidence type="ECO:0000313" key="3">
    <source>
        <dbReference type="Proteomes" id="UP001202248"/>
    </source>
</evidence>